<evidence type="ECO:0000313" key="4">
    <source>
        <dbReference type="Proteomes" id="UP001571581"/>
    </source>
</evidence>
<reference evidence="3 4" key="1">
    <citation type="submission" date="2024-07" db="EMBL/GenBank/DDBJ databases">
        <authorList>
            <person name="Li X.-J."/>
            <person name="Wang X."/>
        </authorList>
    </citation>
    <scope>NUCLEOTIDE SEQUENCE [LARGE SCALE GENOMIC DNA]</scope>
    <source>
        <strain evidence="3 4">DSM 23441</strain>
    </source>
</reference>
<evidence type="ECO:0000313" key="3">
    <source>
        <dbReference type="EMBL" id="MFA3799639.1"/>
    </source>
</evidence>
<organism evidence="3 4">
    <name type="scientific">Leptotrichia hongkongensis</name>
    <dbReference type="NCBI Taxonomy" id="554406"/>
    <lineage>
        <taxon>Bacteria</taxon>
        <taxon>Fusobacteriati</taxon>
        <taxon>Fusobacteriota</taxon>
        <taxon>Fusobacteriia</taxon>
        <taxon>Fusobacteriales</taxon>
        <taxon>Leptotrichiaceae</taxon>
        <taxon>Leptotrichia</taxon>
    </lineage>
</organism>
<dbReference type="Proteomes" id="UP001571581">
    <property type="component" value="Unassembled WGS sequence"/>
</dbReference>
<comment type="caution">
    <text evidence="3">The sequence shown here is derived from an EMBL/GenBank/DDBJ whole genome shotgun (WGS) entry which is preliminary data.</text>
</comment>
<dbReference type="Pfam" id="PF05257">
    <property type="entry name" value="CHAP"/>
    <property type="match status" value="1"/>
</dbReference>
<dbReference type="RefSeq" id="WP_372582885.1">
    <property type="nucleotide sequence ID" value="NZ_JBGORW010000005.1"/>
</dbReference>
<gene>
    <name evidence="3" type="ORF">ACEG17_05500</name>
</gene>
<feature type="domain" description="Peptidase C51" evidence="2">
    <location>
        <begin position="1237"/>
        <end position="1323"/>
    </location>
</feature>
<name>A0ABV4S9C5_9FUSO</name>
<dbReference type="InterPro" id="IPR025460">
    <property type="entry name" value="DUF4280"/>
</dbReference>
<accession>A0ABV4S9C5</accession>
<proteinExistence type="predicted"/>
<feature type="region of interest" description="Disordered" evidence="1">
    <location>
        <begin position="247"/>
        <end position="275"/>
    </location>
</feature>
<dbReference type="InterPro" id="IPR007921">
    <property type="entry name" value="CHAP_dom"/>
</dbReference>
<evidence type="ECO:0000256" key="1">
    <source>
        <dbReference type="SAM" id="MobiDB-lite"/>
    </source>
</evidence>
<sequence length="1370" mass="156549">MVNRKFNGVDIGDSAVAFFEKLAKLESGGKYDLADQKYYIGKYQIGTDVLMDMGWLPKGSTWANARFIGEGATKWKLTGKQSFLNTPAAQDEVIMRSVKMRWATLKKHKDKICKNIAVPKNAVYKAPGKVTASETKVKTIIMKKRNQGYKAEDLRGKSFLLTSSGMLAASHLCGQGAMSNALENNFKGVWGIPVDGNSMPSLLYAENLAGHDLSVIIGFKDNCEVGYKVVEKNHTQTDNKNINKQAAVQQKPKNNISNNSQSKPVQMQKPVSTSNTTKIENVENTSKIGVFTFNGQKFEEVWDSEEYKRDRAENGKAPELAFVNPEESILKRLQAKFQDENLYNQNYVKYLETKTGKKVLEENKEDINIILKMYDEATKDNENIGNVIRQHGFDVLRGREENNEVLRIQDIVYYIYSYPIQNKTSIESLEYVLSQYSAKYVKFPDKKPVNKFKKQNDYVDKIQGVIQIHVKDEEVKIEKNQLPEKYDKYMQGIKDIDEIIIKVAKRQSSELQKSRCENLIRELGENVLEYEKTYSIDENGVRQFPLSRRLIDNIIIEFLKVQTGFKEENEIKYFDNHKYRDSNIVRNYLLWYIKKHKGIDLPSKSEMGLFDRLQKIGKDIRVTTVLNDWITSKSAIKVRNIRQISNLIDKVYENYRDDSDFEKDKSIIQALFKDSKELRDYAANVDSMDLYSFYKSFYDLQNIINPTGELFVNTNCMLKCTLGKDISRLIINEDRVMLGGAKQANINDTNIQPFKSCSAIGICQPALIGTWEKNTDVKVRDKPALLDISTIQCMHGGIISIDDAGQKEVGTAATKTEEVKEAERDADCQYKLLINICSDINNNFMQIQLKKEAQKYAKWKKYKTEVMDNMRSYFAKDVKNMLGIRKLSESEKKNKENFIKINKAKMQIANQEVTPEKEKYLRKKIYAVFKEAYKSIKQKSGPKFDTKGVIKNHGLSLCDYERKNFYSAKMLPVITYGYLMQAGNLTITENTKKLIESELNSDINTSNTGQIKLQNYKIQNNVRQAKAVPKQRIKSSDVSNWIGIGKMLYTSIKHAPTANDILNGIRKNGRSVAVCPFSQGVWDETHSSSNRINVNSNNVAQKNIQKKADNSSEKEVKVDTKRNNSVIQNENNKNTTIMNKIIPSIEQTQNSNNNLNKNIKEQKQIIQNVPQKKQETNVCKINNCPHKEIGERAPWIKIAEEEMKKYRGQKESGKTLYSRIQKTYFSMANFGTDKNPTKVAWCAAFITYCIKTSGYKNSSNPSVGGYDWGVAPRPGLPKRGWFEGEKTQPFVGAIGIFKFRNGYSHVAILVGKRKNGMYVFLGGNQNNEINKTAFEPSRIDYFMKPKSYIVKPEERELPIITDSQNTGTVG</sequence>
<dbReference type="Pfam" id="PF14107">
    <property type="entry name" value="DUF4280"/>
    <property type="match status" value="1"/>
</dbReference>
<keyword evidence="4" id="KW-1185">Reference proteome</keyword>
<protein>
    <submittedName>
        <fullName evidence="3">DUF4280 domain-containing protein</fullName>
    </submittedName>
</protein>
<evidence type="ECO:0000259" key="2">
    <source>
        <dbReference type="Pfam" id="PF05257"/>
    </source>
</evidence>
<dbReference type="EMBL" id="JBGORW010000005">
    <property type="protein sequence ID" value="MFA3799639.1"/>
    <property type="molecule type" value="Genomic_DNA"/>
</dbReference>